<accession>A0A9X7UWS3</accession>
<sequence length="374" mass="40583">MTPHPIHWHIAGAGLLGSLLAWRLARQGMPVSVYEQASAESPQAAAWTAAGMVAPWSEAPLCHSQVFQQGLQSLALWPALLEELAQDTGIRVAYGQSGSVLVAHPADKGELLQFGRSLRQHGGWPGGRTDSVQPLQVGELQALEPALNPQLLAGFWLPQEAHIDNRALLVVLQQAAQQAGAVFHFNHPVATLPVGQARPQDIWLDCRGTGARSDMPALRAVRGEVLWLDSAEVNLSRPVRLLHPRYHLYLVPKGQVDGRYRYVLGATEIDSDDRSPVSVRSALELLSAAYSLCPALAEARILSFEVNCRPALPDHQPCIVPLAGQGLRINGLFRHGYLLAPAVLQQLQTEFDLPLQVPVSEAAPRCRTEASPCV</sequence>
<evidence type="ECO:0000256" key="1">
    <source>
        <dbReference type="ARBA" id="ARBA00023002"/>
    </source>
</evidence>
<keyword evidence="1" id="KW-0560">Oxidoreductase</keyword>
<feature type="domain" description="FAD dependent oxidoreductase" evidence="2">
    <location>
        <begin position="10"/>
        <end position="342"/>
    </location>
</feature>
<dbReference type="AlphaFoldDB" id="A0A9X7UWS3"/>
<dbReference type="GO" id="GO:0016491">
    <property type="term" value="F:oxidoreductase activity"/>
    <property type="evidence" value="ECO:0007669"/>
    <property type="project" value="UniProtKB-KW"/>
</dbReference>
<keyword evidence="4" id="KW-1185">Reference proteome</keyword>
<dbReference type="SUPFAM" id="SSF51905">
    <property type="entry name" value="FAD/NAD(P)-binding domain"/>
    <property type="match status" value="1"/>
</dbReference>
<evidence type="ECO:0000259" key="2">
    <source>
        <dbReference type="Pfam" id="PF01266"/>
    </source>
</evidence>
<dbReference type="KEGG" id="vcw:GJQ55_08375"/>
<dbReference type="RefSeq" id="WP_228344539.1">
    <property type="nucleotide sequence ID" value="NZ_CP046056.1"/>
</dbReference>
<organism evidence="3 4">
    <name type="scientific">Venatoribacter cucullus</name>
    <dbReference type="NCBI Taxonomy" id="2661630"/>
    <lineage>
        <taxon>Bacteria</taxon>
        <taxon>Pseudomonadati</taxon>
        <taxon>Pseudomonadota</taxon>
        <taxon>Gammaproteobacteria</taxon>
        <taxon>Oceanospirillales</taxon>
        <taxon>Oceanospirillaceae</taxon>
        <taxon>Venatoribacter</taxon>
    </lineage>
</organism>
<gene>
    <name evidence="3" type="ORF">GJQ55_08375</name>
</gene>
<dbReference type="InterPro" id="IPR036188">
    <property type="entry name" value="FAD/NAD-bd_sf"/>
</dbReference>
<dbReference type="GO" id="GO:0005737">
    <property type="term" value="C:cytoplasm"/>
    <property type="evidence" value="ECO:0007669"/>
    <property type="project" value="TreeGrafter"/>
</dbReference>
<dbReference type="Gene3D" id="3.50.50.60">
    <property type="entry name" value="FAD/NAD(P)-binding domain"/>
    <property type="match status" value="1"/>
</dbReference>
<dbReference type="Proteomes" id="UP000596074">
    <property type="component" value="Chromosome"/>
</dbReference>
<dbReference type="Gene3D" id="3.30.9.10">
    <property type="entry name" value="D-Amino Acid Oxidase, subunit A, domain 2"/>
    <property type="match status" value="1"/>
</dbReference>
<reference evidence="3 4" key="1">
    <citation type="submission" date="2019-11" db="EMBL/GenBank/DDBJ databases">
        <title>Venatorbacter sp. nov. a predator of Campylobacter and other Gram-negative bacteria.</title>
        <authorList>
            <person name="Saeedi A."/>
            <person name="Cummings N.J."/>
            <person name="Connerton I.F."/>
            <person name="Connerton P.L."/>
        </authorList>
    </citation>
    <scope>NUCLEOTIDE SEQUENCE [LARGE SCALE GENOMIC DNA]</scope>
    <source>
        <strain evidence="3">XL5</strain>
    </source>
</reference>
<dbReference type="InterPro" id="IPR006076">
    <property type="entry name" value="FAD-dep_OxRdtase"/>
</dbReference>
<dbReference type="Pfam" id="PF01266">
    <property type="entry name" value="DAO"/>
    <property type="match status" value="1"/>
</dbReference>
<name>A0A9X7UWS3_9GAMM</name>
<proteinExistence type="predicted"/>
<evidence type="ECO:0000313" key="3">
    <source>
        <dbReference type="EMBL" id="QQD24487.1"/>
    </source>
</evidence>
<dbReference type="PANTHER" id="PTHR13847:SF289">
    <property type="entry name" value="GLYCINE OXIDASE"/>
    <property type="match status" value="1"/>
</dbReference>
<dbReference type="SUPFAM" id="SSF54373">
    <property type="entry name" value="FAD-linked reductases, C-terminal domain"/>
    <property type="match status" value="1"/>
</dbReference>
<evidence type="ECO:0000313" key="4">
    <source>
        <dbReference type="Proteomes" id="UP000596074"/>
    </source>
</evidence>
<dbReference type="EMBL" id="CP046056">
    <property type="protein sequence ID" value="QQD24487.1"/>
    <property type="molecule type" value="Genomic_DNA"/>
</dbReference>
<protein>
    <submittedName>
        <fullName evidence="3">FAD-dependent oxidoreductase</fullName>
    </submittedName>
</protein>
<dbReference type="PANTHER" id="PTHR13847">
    <property type="entry name" value="SARCOSINE DEHYDROGENASE-RELATED"/>
    <property type="match status" value="1"/>
</dbReference>